<dbReference type="EMBL" id="JAGGKT010000030">
    <property type="protein sequence ID" value="MBP1934858.1"/>
    <property type="molecule type" value="Genomic_DNA"/>
</dbReference>
<organism evidence="1 2">
    <name type="scientific">Ammoniphilus resinae</name>
    <dbReference type="NCBI Taxonomy" id="861532"/>
    <lineage>
        <taxon>Bacteria</taxon>
        <taxon>Bacillati</taxon>
        <taxon>Bacillota</taxon>
        <taxon>Bacilli</taxon>
        <taxon>Bacillales</taxon>
        <taxon>Paenibacillaceae</taxon>
        <taxon>Aneurinibacillus group</taxon>
        <taxon>Ammoniphilus</taxon>
    </lineage>
</organism>
<accession>A0ABS4GX63</accession>
<reference evidence="1 2" key="1">
    <citation type="submission" date="2021-03" db="EMBL/GenBank/DDBJ databases">
        <title>Genomic Encyclopedia of Type Strains, Phase IV (KMG-IV): sequencing the most valuable type-strain genomes for metagenomic binning, comparative biology and taxonomic classification.</title>
        <authorList>
            <person name="Goeker M."/>
        </authorList>
    </citation>
    <scope>NUCLEOTIDE SEQUENCE [LARGE SCALE GENOMIC DNA]</scope>
    <source>
        <strain evidence="1 2">DSM 24738</strain>
    </source>
</reference>
<comment type="caution">
    <text evidence="1">The sequence shown here is derived from an EMBL/GenBank/DDBJ whole genome shotgun (WGS) entry which is preliminary data.</text>
</comment>
<gene>
    <name evidence="1" type="ORF">J2Z37_004878</name>
</gene>
<sequence length="63" mass="6880">MVKGAHERLAVFKSLIPATGSSDKLLIGVTKGRLIEIQCHGSNQGDYLLCVDERIVQYVAVHT</sequence>
<evidence type="ECO:0000313" key="1">
    <source>
        <dbReference type="EMBL" id="MBP1934858.1"/>
    </source>
</evidence>
<proteinExistence type="predicted"/>
<keyword evidence="2" id="KW-1185">Reference proteome</keyword>
<name>A0ABS4GX63_9BACL</name>
<dbReference type="RefSeq" id="WP_209812836.1">
    <property type="nucleotide sequence ID" value="NZ_JAGGKT010000030.1"/>
</dbReference>
<evidence type="ECO:0000313" key="2">
    <source>
        <dbReference type="Proteomes" id="UP001519343"/>
    </source>
</evidence>
<protein>
    <submittedName>
        <fullName evidence="1">Uncharacterized protein</fullName>
    </submittedName>
</protein>
<dbReference type="Proteomes" id="UP001519343">
    <property type="component" value="Unassembled WGS sequence"/>
</dbReference>